<gene>
    <name evidence="1" type="ordered locus">Suden_1742</name>
</gene>
<organism evidence="1 2">
    <name type="scientific">Sulfurimonas denitrificans (strain ATCC 33889 / DSM 1251)</name>
    <name type="common">Thiomicrospira denitrificans (strain ATCC 33889 / DSM 1251)</name>
    <dbReference type="NCBI Taxonomy" id="326298"/>
    <lineage>
        <taxon>Bacteria</taxon>
        <taxon>Pseudomonadati</taxon>
        <taxon>Campylobacterota</taxon>
        <taxon>Epsilonproteobacteria</taxon>
        <taxon>Campylobacterales</taxon>
        <taxon>Sulfurimonadaceae</taxon>
        <taxon>Sulfurimonas</taxon>
    </lineage>
</organism>
<evidence type="ECO:0000313" key="1">
    <source>
        <dbReference type="EMBL" id="ABB45016.1"/>
    </source>
</evidence>
<dbReference type="OrthoDB" id="5361769at2"/>
<proteinExistence type="predicted"/>
<name>Q30PR5_SULDN</name>
<keyword evidence="2" id="KW-1185">Reference proteome</keyword>
<accession>Q30PR5</accession>
<dbReference type="Proteomes" id="UP000002714">
    <property type="component" value="Chromosome"/>
</dbReference>
<dbReference type="AlphaFoldDB" id="Q30PR5"/>
<protein>
    <submittedName>
        <fullName evidence="1">Uncharacterized protein</fullName>
    </submittedName>
</protein>
<reference evidence="1 2" key="1">
    <citation type="journal article" date="2008" name="Appl. Environ. Microbiol.">
        <title>Genome of the epsilonproteobacterial chemolithoautotroph Sulfurimonas denitrificans.</title>
        <authorList>
            <person name="Sievert S.M."/>
            <person name="Scott K.M."/>
            <person name="Klotz M.G."/>
            <person name="Chain P.S.G."/>
            <person name="Hauser L.J."/>
            <person name="Hemp J."/>
            <person name="Huegler M."/>
            <person name="Land M."/>
            <person name="Lapidus A."/>
            <person name="Larimer F.W."/>
            <person name="Lucas S."/>
            <person name="Malfatti S.A."/>
            <person name="Meyer F."/>
            <person name="Paulsen I.T."/>
            <person name="Ren Q."/>
            <person name="Simon J."/>
            <person name="Bailey K."/>
            <person name="Diaz E."/>
            <person name="Fitzpatrick K.A."/>
            <person name="Glover B."/>
            <person name="Gwatney N."/>
            <person name="Korajkic A."/>
            <person name="Long A."/>
            <person name="Mobberley J.M."/>
            <person name="Pantry S.N."/>
            <person name="Pazder G."/>
            <person name="Peterson S."/>
            <person name="Quintanilla J.D."/>
            <person name="Sprinkle R."/>
            <person name="Stephens J."/>
            <person name="Thomas P."/>
            <person name="Vaughn R."/>
            <person name="Weber M.J."/>
            <person name="Wooten L.L."/>
        </authorList>
    </citation>
    <scope>NUCLEOTIDE SEQUENCE [LARGE SCALE GENOMIC DNA]</scope>
    <source>
        <strain evidence="2">ATCC 33889 / DSM 1251</strain>
    </source>
</reference>
<dbReference type="KEGG" id="tdn:Suden_1742"/>
<dbReference type="RefSeq" id="WP_011373357.1">
    <property type="nucleotide sequence ID" value="NC_007575.1"/>
</dbReference>
<dbReference type="HOGENOM" id="CLU_067822_0_0_7"/>
<evidence type="ECO:0000313" key="2">
    <source>
        <dbReference type="Proteomes" id="UP000002714"/>
    </source>
</evidence>
<sequence length="330" mass="37859">MIGKLLEYLYTKVFINIIVQNSQTVVYVEVCSKKRVEQSLHKSFDTTTLNAKMYEFISAYYKTSPFCYISILDGSSLQGAVPTCIVSEMSKYCNINSSEHKCYSKNWAFYTSEYDLEAIKHEYRSIGVDFIFSPFALLANFFKDKIDTTLSMFILLEESALSFTIFDNTNLLYAQYLSMQHSKNGEDILMDTSLDEYEEMQGIDLEEITVEDDSSGFDDFTNIEDLDDGEGIDEFSDNVEIQDMDDRTETISDSGFNEDYQRFTLIQSALNTFYKDPKYKSQFIESAYIADGVGVSSDLKNYLEEEIFLNVFIRKIDLGSALCEMAKAEI</sequence>
<dbReference type="eggNOG" id="ENOG5032JUG">
    <property type="taxonomic scope" value="Bacteria"/>
</dbReference>
<dbReference type="EMBL" id="CP000153">
    <property type="protein sequence ID" value="ABB45016.1"/>
    <property type="molecule type" value="Genomic_DNA"/>
</dbReference>
<dbReference type="STRING" id="326298.Suden_1742"/>